<dbReference type="HOGENOM" id="CLU_075543_0_0_10"/>
<dbReference type="eggNOG" id="COG3475">
    <property type="taxonomic scope" value="Bacteria"/>
</dbReference>
<accession>F0F6B2</accession>
<dbReference type="PANTHER" id="PTHR43404:SF2">
    <property type="entry name" value="LIPOPOLYSACCHARIDE CHOLINEPHOSPHOTRANSFERASE LICD"/>
    <property type="match status" value="1"/>
</dbReference>
<comment type="caution">
    <text evidence="2">The sequence shown here is derived from an EMBL/GenBank/DDBJ whole genome shotgun (WGS) entry which is preliminary data.</text>
</comment>
<name>F0F6B2_9BACT</name>
<dbReference type="STRING" id="888743.HMPREF9141_1134"/>
<keyword evidence="3" id="KW-1185">Reference proteome</keyword>
<dbReference type="Proteomes" id="UP000005697">
    <property type="component" value="Unassembled WGS sequence"/>
</dbReference>
<gene>
    <name evidence="2" type="ORF">HMPREF9141_1134</name>
</gene>
<feature type="domain" description="LicD/FKTN/FKRP nucleotidyltransferase" evidence="1">
    <location>
        <begin position="26"/>
        <end position="244"/>
    </location>
</feature>
<dbReference type="InterPro" id="IPR007074">
    <property type="entry name" value="LicD/FKTN/FKRP_NTP_transf"/>
</dbReference>
<dbReference type="EMBL" id="AEWX01000017">
    <property type="protein sequence ID" value="EGC20194.1"/>
    <property type="molecule type" value="Genomic_DNA"/>
</dbReference>
<dbReference type="RefSeq" id="WP_007368664.1">
    <property type="nucleotide sequence ID" value="NZ_GL872283.1"/>
</dbReference>
<dbReference type="Pfam" id="PF04991">
    <property type="entry name" value="LicD"/>
    <property type="match status" value="1"/>
</dbReference>
<organism evidence="2 3">
    <name type="scientific">Prevotella multiformis DSM 16608</name>
    <dbReference type="NCBI Taxonomy" id="888743"/>
    <lineage>
        <taxon>Bacteria</taxon>
        <taxon>Pseudomonadati</taxon>
        <taxon>Bacteroidota</taxon>
        <taxon>Bacteroidia</taxon>
        <taxon>Bacteroidales</taxon>
        <taxon>Prevotellaceae</taxon>
        <taxon>Prevotella</taxon>
    </lineage>
</organism>
<dbReference type="OrthoDB" id="9786100at2"/>
<dbReference type="InterPro" id="IPR052942">
    <property type="entry name" value="LPS_cholinephosphotransferase"/>
</dbReference>
<dbReference type="GO" id="GO:0009100">
    <property type="term" value="P:glycoprotein metabolic process"/>
    <property type="evidence" value="ECO:0007669"/>
    <property type="project" value="UniProtKB-ARBA"/>
</dbReference>
<reference evidence="2 3" key="1">
    <citation type="submission" date="2011-01" db="EMBL/GenBank/DDBJ databases">
        <authorList>
            <person name="Muzny D."/>
            <person name="Qin X."/>
            <person name="Deng J."/>
            <person name="Jiang H."/>
            <person name="Liu Y."/>
            <person name="Qu J."/>
            <person name="Song X.-Z."/>
            <person name="Zhang L."/>
            <person name="Thornton R."/>
            <person name="Coyle M."/>
            <person name="Francisco L."/>
            <person name="Jackson L."/>
            <person name="Javaid M."/>
            <person name="Korchina V."/>
            <person name="Kovar C."/>
            <person name="Mata R."/>
            <person name="Mathew T."/>
            <person name="Ngo R."/>
            <person name="Nguyen L."/>
            <person name="Nguyen N."/>
            <person name="Okwuonu G."/>
            <person name="Ongeri F."/>
            <person name="Pham C."/>
            <person name="Simmons D."/>
            <person name="Wilczek-Boney K."/>
            <person name="Hale W."/>
            <person name="Jakkamsetti A."/>
            <person name="Pham P."/>
            <person name="Ruth R."/>
            <person name="San Lucas F."/>
            <person name="Warren J."/>
            <person name="Zhang J."/>
            <person name="Zhao Z."/>
            <person name="Zhou C."/>
            <person name="Zhu D."/>
            <person name="Lee S."/>
            <person name="Bess C."/>
            <person name="Blankenburg K."/>
            <person name="Forbes L."/>
            <person name="Fu Q."/>
            <person name="Gubbala S."/>
            <person name="Hirani K."/>
            <person name="Jayaseelan J.C."/>
            <person name="Lara F."/>
            <person name="Munidasa M."/>
            <person name="Palculict T."/>
            <person name="Patil S."/>
            <person name="Pu L.-L."/>
            <person name="Saada N."/>
            <person name="Tang L."/>
            <person name="Weissenberger G."/>
            <person name="Zhu Y."/>
            <person name="Hemphill L."/>
            <person name="Shang Y."/>
            <person name="Youmans B."/>
            <person name="Ayvaz T."/>
            <person name="Ross M."/>
            <person name="Santibanez J."/>
            <person name="Aqrawi P."/>
            <person name="Gross S."/>
            <person name="Joshi V."/>
            <person name="Fowler G."/>
            <person name="Nazareth L."/>
            <person name="Reid J."/>
            <person name="Worley K."/>
            <person name="Petrosino J."/>
            <person name="Highlander S."/>
            <person name="Gibbs R."/>
        </authorList>
    </citation>
    <scope>NUCLEOTIDE SEQUENCE [LARGE SCALE GENOMIC DNA]</scope>
    <source>
        <strain evidence="2 3">DSM 16608</strain>
    </source>
</reference>
<evidence type="ECO:0000313" key="3">
    <source>
        <dbReference type="Proteomes" id="UP000005697"/>
    </source>
</evidence>
<protein>
    <submittedName>
        <fullName evidence="2">LICD family protein</fullName>
    </submittedName>
</protein>
<dbReference type="PANTHER" id="PTHR43404">
    <property type="entry name" value="LIPOPOLYSACCHARIDE CHOLINEPHOSPHOTRANSFERASE LICD"/>
    <property type="match status" value="1"/>
</dbReference>
<sequence>MQPYLITLDKQHEILLNILCKVDEFCKKNNLRYSLAGGTLLGAVRHQGFIPWDDDVDIMMPRKDYDFFKKYFNGFCENLHSFNSVKTDLFECHFLWQKVEDLRTLMTEVGIPFPCYGINIDIFPIDGLPSNRRLQKFFIFAVGYLKSLFYLSWQQNNSGYNLKSKIKYLCAKVIGRKVITAVIEKVTTMYSFSESSFVGALTGRYGMKEIHSKNVFEEYKNLDFENKKFMCISAYGIYLKQHYGDYMKLPAENERETHSSTAFWK</sequence>
<proteinExistence type="predicted"/>
<evidence type="ECO:0000313" key="2">
    <source>
        <dbReference type="EMBL" id="EGC20194.1"/>
    </source>
</evidence>
<evidence type="ECO:0000259" key="1">
    <source>
        <dbReference type="Pfam" id="PF04991"/>
    </source>
</evidence>
<dbReference type="AlphaFoldDB" id="F0F6B2"/>